<reference evidence="2" key="1">
    <citation type="journal article" date="2020" name="mSystems">
        <title>Genome- and Community-Level Interaction Insights into Carbon Utilization and Element Cycling Functions of Hydrothermarchaeota in Hydrothermal Sediment.</title>
        <authorList>
            <person name="Zhou Z."/>
            <person name="Liu Y."/>
            <person name="Xu W."/>
            <person name="Pan J."/>
            <person name="Luo Z.H."/>
            <person name="Li M."/>
        </authorList>
    </citation>
    <scope>NUCLEOTIDE SEQUENCE [LARGE SCALE GENOMIC DNA]</scope>
    <source>
        <strain evidence="2">SpSt-97</strain>
    </source>
</reference>
<evidence type="ECO:0000256" key="1">
    <source>
        <dbReference type="SAM" id="Phobius"/>
    </source>
</evidence>
<feature type="transmembrane region" description="Helical" evidence="1">
    <location>
        <begin position="23"/>
        <end position="41"/>
    </location>
</feature>
<keyword evidence="1" id="KW-1133">Transmembrane helix</keyword>
<name>A0A7C3UGR9_9EURY</name>
<keyword evidence="1" id="KW-0472">Membrane</keyword>
<gene>
    <name evidence="2" type="ORF">ENX77_00100</name>
</gene>
<comment type="caution">
    <text evidence="2">The sequence shown here is derived from an EMBL/GenBank/DDBJ whole genome shotgun (WGS) entry which is preliminary data.</text>
</comment>
<keyword evidence="1" id="KW-0812">Transmembrane</keyword>
<sequence>MKSIHLKQCLYDHGALDSFIEKVSVGVLSSLIGLTLVILLYKDVFKRLVRDVFEVWDLVAKKHR</sequence>
<dbReference type="EMBL" id="DTPI01000002">
    <property type="protein sequence ID" value="HGE65535.1"/>
    <property type="molecule type" value="Genomic_DNA"/>
</dbReference>
<proteinExistence type="predicted"/>
<accession>A0A7C3UGR9</accession>
<evidence type="ECO:0000313" key="2">
    <source>
        <dbReference type="EMBL" id="HGE65535.1"/>
    </source>
</evidence>
<organism evidence="2">
    <name type="scientific">Geoglobus ahangari</name>
    <dbReference type="NCBI Taxonomy" id="113653"/>
    <lineage>
        <taxon>Archaea</taxon>
        <taxon>Methanobacteriati</taxon>
        <taxon>Methanobacteriota</taxon>
        <taxon>Archaeoglobi</taxon>
        <taxon>Archaeoglobales</taxon>
        <taxon>Archaeoglobaceae</taxon>
        <taxon>Geoglobus</taxon>
    </lineage>
</organism>
<protein>
    <submittedName>
        <fullName evidence="2">Uncharacterized protein</fullName>
    </submittedName>
</protein>
<dbReference type="AlphaFoldDB" id="A0A7C3UGR9"/>